<dbReference type="Proteomes" id="UP000480185">
    <property type="component" value="Unassembled WGS sequence"/>
</dbReference>
<reference evidence="1 2" key="1">
    <citation type="submission" date="2019-11" db="EMBL/GenBank/DDBJ databases">
        <authorList>
            <person name="Li J."/>
        </authorList>
    </citation>
    <scope>NUCLEOTIDE SEQUENCE [LARGE SCALE GENOMIC DNA]</scope>
    <source>
        <strain evidence="1 2">J4</strain>
    </source>
</reference>
<dbReference type="InterPro" id="IPR027417">
    <property type="entry name" value="P-loop_NTPase"/>
</dbReference>
<gene>
    <name evidence="1" type="ORF">GH754_01865</name>
</gene>
<evidence type="ECO:0000313" key="2">
    <source>
        <dbReference type="Proteomes" id="UP000480185"/>
    </source>
</evidence>
<name>A0A6G1X2E6_9BACI</name>
<accession>A0A6G1X2E6</accession>
<sequence>MKEKTSKFFKFLQKDIVLIYQMGKVGSTSIEETLEKSPLYIEHAHSLRSPMTYEMFKRFSSTRYYLPLLSRLRQKINGVVKKVIFNNKKNIKIISLVREPISRNISMFFQDIHIPIFDMAKYYNGRKDGDVSLETLKDLYFSKLNHKYGVTWFENEFEKTFGINIYDYEFDKEKGFTTISQKGIDIMVIKMEKLGILEEEIGNFLEMKNFKLSKANISGRKWYSELYIKFKEEFSPSEEYVDSIYNNLYMEHFYTEEEIKKFKEKWLKAEKI</sequence>
<dbReference type="RefSeq" id="WP_153727023.1">
    <property type="nucleotide sequence ID" value="NZ_WJNH01000001.1"/>
</dbReference>
<proteinExistence type="predicted"/>
<organism evidence="1 2">
    <name type="scientific">Salinibacillus xinjiangensis</name>
    <dbReference type="NCBI Taxonomy" id="1229268"/>
    <lineage>
        <taxon>Bacteria</taxon>
        <taxon>Bacillati</taxon>
        <taxon>Bacillota</taxon>
        <taxon>Bacilli</taxon>
        <taxon>Bacillales</taxon>
        <taxon>Bacillaceae</taxon>
        <taxon>Salinibacillus</taxon>
    </lineage>
</organism>
<evidence type="ECO:0000313" key="1">
    <source>
        <dbReference type="EMBL" id="MRG85070.1"/>
    </source>
</evidence>
<keyword evidence="2" id="KW-1185">Reference proteome</keyword>
<dbReference type="OrthoDB" id="286125at2"/>
<dbReference type="Pfam" id="PF10364">
    <property type="entry name" value="NKWYS"/>
    <property type="match status" value="1"/>
</dbReference>
<dbReference type="AlphaFoldDB" id="A0A6G1X2E6"/>
<protein>
    <recommendedName>
        <fullName evidence="3">Sulfotransferase domain-containing protein</fullName>
    </recommendedName>
</protein>
<dbReference type="EMBL" id="WJNH01000001">
    <property type="protein sequence ID" value="MRG85070.1"/>
    <property type="molecule type" value="Genomic_DNA"/>
</dbReference>
<evidence type="ECO:0008006" key="3">
    <source>
        <dbReference type="Google" id="ProtNLM"/>
    </source>
</evidence>
<dbReference type="SUPFAM" id="SSF52540">
    <property type="entry name" value="P-loop containing nucleoside triphosphate hydrolases"/>
    <property type="match status" value="1"/>
</dbReference>
<dbReference type="InterPro" id="IPR018831">
    <property type="entry name" value="Uncharacterised_NKWYS"/>
</dbReference>
<comment type="caution">
    <text evidence="1">The sequence shown here is derived from an EMBL/GenBank/DDBJ whole genome shotgun (WGS) entry which is preliminary data.</text>
</comment>